<evidence type="ECO:0000313" key="11">
    <source>
        <dbReference type="EMBL" id="EFC51521.1"/>
    </source>
</evidence>
<feature type="domain" description="DNA methylase adenine-specific" evidence="9">
    <location>
        <begin position="163"/>
        <end position="472"/>
    </location>
</feature>
<accession>A0A9W5IPW1</accession>
<evidence type="ECO:0000256" key="1">
    <source>
        <dbReference type="ARBA" id="ARBA00006594"/>
    </source>
</evidence>
<gene>
    <name evidence="11" type="primary">hsdM</name>
    <name evidence="11" type="ORF">NEISUBOT_05014</name>
</gene>
<keyword evidence="3 11" id="KW-0489">Methyltransferase</keyword>
<dbReference type="Gene3D" id="3.40.50.150">
    <property type="entry name" value="Vaccinia Virus protein VP39"/>
    <property type="match status" value="1"/>
</dbReference>
<keyword evidence="5" id="KW-0949">S-adenosyl-L-methionine</keyword>
<dbReference type="InterPro" id="IPR022749">
    <property type="entry name" value="D12N6_MeTrfase_N"/>
</dbReference>
<name>A0A9W5IPW1_NEISU</name>
<dbReference type="SUPFAM" id="SSF53335">
    <property type="entry name" value="S-adenosyl-L-methionine-dependent methyltransferases"/>
    <property type="match status" value="1"/>
</dbReference>
<keyword evidence="4 11" id="KW-0808">Transferase</keyword>
<dbReference type="GO" id="GO:0008170">
    <property type="term" value="F:N-methyltransferase activity"/>
    <property type="evidence" value="ECO:0007669"/>
    <property type="project" value="InterPro"/>
</dbReference>
<evidence type="ECO:0000256" key="8">
    <source>
        <dbReference type="SAM" id="Coils"/>
    </source>
</evidence>
<dbReference type="InterPro" id="IPR002052">
    <property type="entry name" value="DNA_methylase_N6_adenine_CS"/>
</dbReference>
<dbReference type="InterPro" id="IPR051537">
    <property type="entry name" value="DNA_Adenine_Mtase"/>
</dbReference>
<feature type="coiled-coil region" evidence="8">
    <location>
        <begin position="667"/>
        <end position="694"/>
    </location>
</feature>
<dbReference type="GO" id="GO:0032259">
    <property type="term" value="P:methylation"/>
    <property type="evidence" value="ECO:0007669"/>
    <property type="project" value="UniProtKB-KW"/>
</dbReference>
<keyword evidence="8" id="KW-0175">Coiled coil</keyword>
<comment type="caution">
    <text evidence="11">The sequence shown here is derived from an EMBL/GenBank/DDBJ whole genome shotgun (WGS) entry which is preliminary data.</text>
</comment>
<evidence type="ECO:0000256" key="5">
    <source>
        <dbReference type="ARBA" id="ARBA00022691"/>
    </source>
</evidence>
<dbReference type="RefSeq" id="WP_004520565.1">
    <property type="nucleotide sequence ID" value="NZ_ACEO02000010.1"/>
</dbReference>
<evidence type="ECO:0000256" key="3">
    <source>
        <dbReference type="ARBA" id="ARBA00022603"/>
    </source>
</evidence>
<evidence type="ECO:0000259" key="10">
    <source>
        <dbReference type="Pfam" id="PF12161"/>
    </source>
</evidence>
<proteinExistence type="inferred from homology"/>
<dbReference type="Gene3D" id="1.20.1260.30">
    <property type="match status" value="1"/>
</dbReference>
<protein>
    <recommendedName>
        <fullName evidence="2">site-specific DNA-methyltransferase (adenine-specific)</fullName>
        <ecNumber evidence="2">2.1.1.72</ecNumber>
    </recommendedName>
</protein>
<dbReference type="GO" id="GO:0009007">
    <property type="term" value="F:site-specific DNA-methyltransferase (adenine-specific) activity"/>
    <property type="evidence" value="ECO:0007669"/>
    <property type="project" value="UniProtKB-EC"/>
</dbReference>
<dbReference type="InterPro" id="IPR029063">
    <property type="entry name" value="SAM-dependent_MTases_sf"/>
</dbReference>
<dbReference type="PANTHER" id="PTHR42933">
    <property type="entry name" value="SLR6095 PROTEIN"/>
    <property type="match status" value="1"/>
</dbReference>
<evidence type="ECO:0000313" key="12">
    <source>
        <dbReference type="Proteomes" id="UP000004621"/>
    </source>
</evidence>
<dbReference type="Pfam" id="PF12161">
    <property type="entry name" value="HsdM_N"/>
    <property type="match status" value="1"/>
</dbReference>
<dbReference type="InterPro" id="IPR038333">
    <property type="entry name" value="T1MK-like_N_sf"/>
</dbReference>
<dbReference type="PROSITE" id="PS00092">
    <property type="entry name" value="N6_MTASE"/>
    <property type="match status" value="1"/>
</dbReference>
<organism evidence="11 12">
    <name type="scientific">Neisseria subflava NJ9703</name>
    <dbReference type="NCBI Taxonomy" id="546268"/>
    <lineage>
        <taxon>Bacteria</taxon>
        <taxon>Pseudomonadati</taxon>
        <taxon>Pseudomonadota</taxon>
        <taxon>Betaproteobacteria</taxon>
        <taxon>Neisseriales</taxon>
        <taxon>Neisseriaceae</taxon>
        <taxon>Neisseria</taxon>
    </lineage>
</organism>
<evidence type="ECO:0000256" key="6">
    <source>
        <dbReference type="ARBA" id="ARBA00022747"/>
    </source>
</evidence>
<dbReference type="GO" id="GO:0003677">
    <property type="term" value="F:DNA binding"/>
    <property type="evidence" value="ECO:0007669"/>
    <property type="project" value="InterPro"/>
</dbReference>
<dbReference type="InterPro" id="IPR003356">
    <property type="entry name" value="DNA_methylase_A-5"/>
</dbReference>
<dbReference type="Pfam" id="PF02384">
    <property type="entry name" value="N6_Mtase"/>
    <property type="match status" value="1"/>
</dbReference>
<comment type="similarity">
    <text evidence="1">Belongs to the N(4)/N(6)-methyltransferase family.</text>
</comment>
<dbReference type="NCBIfam" id="TIGR00497">
    <property type="entry name" value="hsdM"/>
    <property type="match status" value="1"/>
</dbReference>
<evidence type="ECO:0000256" key="7">
    <source>
        <dbReference type="ARBA" id="ARBA00047942"/>
    </source>
</evidence>
<dbReference type="Proteomes" id="UP000004621">
    <property type="component" value="Unassembled WGS sequence"/>
</dbReference>
<sequence>MNKQQLAAKIWQSANKMRSKIEANEYKDYILGFIFYKFLSDKLEKFALEQGLEKSNFADELTESNGVLVNHIKRNLGYFISYEHLFSTWLAQGSDFNIAHVRTAMSAFSRNIADNYTTVFDGIFKTLESGLSKLGDGATNQTNAVKDLFVLIADIPMDGKQGYDVLGFIYEYLISMFAANAGKKAGEFYTPHEVSLLMSEIIADHLKDREEISIYDPTSGSGSLLINIGHSVAKHLKSADSIKYYAQELKENTYNLTRMNLVMRGILPSNIFTRNADTLEDDWPLEGEPLYLDAVVSNPPYSQPWNPKDKESDIRYKRFGVAPQAKADFAFLLHDLFHLKPDGIMTIVLPHGVLFRGGEEEKIRKNLIEYNHIDAIIGLPANIFFGTGIPTIIVVLRQERERNDVLMIDASKYFIKVGKNNHLQASDIKRIVDCVTHRRELPKFSRIVPKAEIVANGYNLNIPRYVDSAEPTEQWDIFATIHGGIPKAELAQFADYWAAFDGLQTALFTDNGTPYVQPKTDNLKAAMQSHASVLNYQAQFAQNFADFPARLETLLIEPMETLNISQTQQQLAELIRQKVQAMPLLDFYTAYQKLDDLWRADVAGIAADLEMIQTEGKQAIKQVDPFMVLKKDSKTKKEAEVQDGWVGHILPFELVQAVKLPQELANLKAKESRLAEIAAEMQSILENLSEEEKACPAVNEEGDGFINAEIPKALQQELEADGIVIAKKADLTKAIDKHIFAEESLGAKLQTAYKLLAEEKTLKAELKTLSAELHSKTKAAIEALDDAEALDLLRQKWFVPLNEAMCRLPENMLAQFSQRLTALCDKYADTYQHISERKQESSAALAQMMDELTGSEFDLQGIAAWQAILKG</sequence>
<comment type="catalytic activity">
    <reaction evidence="7">
        <text>a 2'-deoxyadenosine in DNA + S-adenosyl-L-methionine = an N(6)-methyl-2'-deoxyadenosine in DNA + S-adenosyl-L-homocysteine + H(+)</text>
        <dbReference type="Rhea" id="RHEA:15197"/>
        <dbReference type="Rhea" id="RHEA-COMP:12418"/>
        <dbReference type="Rhea" id="RHEA-COMP:12419"/>
        <dbReference type="ChEBI" id="CHEBI:15378"/>
        <dbReference type="ChEBI" id="CHEBI:57856"/>
        <dbReference type="ChEBI" id="CHEBI:59789"/>
        <dbReference type="ChEBI" id="CHEBI:90615"/>
        <dbReference type="ChEBI" id="CHEBI:90616"/>
        <dbReference type="EC" id="2.1.1.72"/>
    </reaction>
</comment>
<dbReference type="AlphaFoldDB" id="A0A9W5IPW1"/>
<reference evidence="11 12" key="1">
    <citation type="submission" date="2010-01" db="EMBL/GenBank/DDBJ databases">
        <authorList>
            <person name="Weinstock G."/>
            <person name="Sodergren E."/>
            <person name="Clifton S."/>
            <person name="Fulton L."/>
            <person name="Fulton B."/>
            <person name="Courtney L."/>
            <person name="Fronick C."/>
            <person name="Harrison M."/>
            <person name="Strong C."/>
            <person name="Farmer C."/>
            <person name="Delahaunty K."/>
            <person name="Markovic C."/>
            <person name="Hall O."/>
            <person name="Minx P."/>
            <person name="Tomlinson C."/>
            <person name="Mitreva M."/>
            <person name="Nelson J."/>
            <person name="Hou S."/>
            <person name="Wollam A."/>
            <person name="Pepin K.H."/>
            <person name="Johnson M."/>
            <person name="Bhonagiri V."/>
            <person name="Nash W.E."/>
            <person name="Warren W."/>
            <person name="Chinwalla A."/>
            <person name="Mardis E.R."/>
            <person name="Wilson R.K."/>
        </authorList>
    </citation>
    <scope>NUCLEOTIDE SEQUENCE [LARGE SCALE GENOMIC DNA]</scope>
    <source>
        <strain evidence="11 12">NJ9703</strain>
    </source>
</reference>
<dbReference type="PANTHER" id="PTHR42933:SF1">
    <property type="entry name" value="SITE-SPECIFIC DNA-METHYLTRANSFERASE (ADENINE-SPECIFIC)"/>
    <property type="match status" value="1"/>
</dbReference>
<feature type="domain" description="N6 adenine-specific DNA methyltransferase N-terminal" evidence="10">
    <location>
        <begin position="6"/>
        <end position="136"/>
    </location>
</feature>
<dbReference type="GO" id="GO:0009307">
    <property type="term" value="P:DNA restriction-modification system"/>
    <property type="evidence" value="ECO:0007669"/>
    <property type="project" value="UniProtKB-KW"/>
</dbReference>
<evidence type="ECO:0000259" key="9">
    <source>
        <dbReference type="Pfam" id="PF02384"/>
    </source>
</evidence>
<dbReference type="PRINTS" id="PR00507">
    <property type="entry name" value="N12N6MTFRASE"/>
</dbReference>
<evidence type="ECO:0000256" key="4">
    <source>
        <dbReference type="ARBA" id="ARBA00022679"/>
    </source>
</evidence>
<dbReference type="EC" id="2.1.1.72" evidence="2"/>
<evidence type="ECO:0000256" key="2">
    <source>
        <dbReference type="ARBA" id="ARBA00011900"/>
    </source>
</evidence>
<keyword evidence="6" id="KW-0680">Restriction system</keyword>
<dbReference type="EMBL" id="ACEO02000010">
    <property type="protein sequence ID" value="EFC51521.1"/>
    <property type="molecule type" value="Genomic_DNA"/>
</dbReference>
<dbReference type="InterPro" id="IPR004546">
    <property type="entry name" value="Restrct_endonuc_T1M"/>
</dbReference>